<keyword evidence="6" id="KW-0949">S-adenosyl-L-methionine</keyword>
<dbReference type="SFLD" id="SFLDS00029">
    <property type="entry name" value="Radical_SAM"/>
    <property type="match status" value="1"/>
</dbReference>
<dbReference type="InterPro" id="IPR058240">
    <property type="entry name" value="rSAM_sf"/>
</dbReference>
<organism evidence="13 14">
    <name type="scientific">Peptoniphilus duerdenii ATCC BAA-1640</name>
    <dbReference type="NCBI Taxonomy" id="862517"/>
    <lineage>
        <taxon>Bacteria</taxon>
        <taxon>Bacillati</taxon>
        <taxon>Bacillota</taxon>
        <taxon>Tissierellia</taxon>
        <taxon>Tissierellales</taxon>
        <taxon>Peptoniphilaceae</taxon>
        <taxon>Peptoniphilus</taxon>
    </lineage>
</organism>
<reference evidence="13 14" key="1">
    <citation type="submission" date="2010-07" db="EMBL/GenBank/DDBJ databases">
        <authorList>
            <person name="Muzny D."/>
            <person name="Qin X."/>
            <person name="Deng J."/>
            <person name="Jiang H."/>
            <person name="Liu Y."/>
            <person name="Qu J."/>
            <person name="Song X.-Z."/>
            <person name="Zhang L."/>
            <person name="Thornton R."/>
            <person name="Coyle M."/>
            <person name="Francisco L."/>
            <person name="Jackson L."/>
            <person name="Javaid M."/>
            <person name="Korchina V."/>
            <person name="Kovar C."/>
            <person name="Mata R."/>
            <person name="Mathew T."/>
            <person name="Ngo R."/>
            <person name="Nguyen L."/>
            <person name="Nguyen N."/>
            <person name="Okwuonu G."/>
            <person name="Ongeri F."/>
            <person name="Pham C."/>
            <person name="Simmons D."/>
            <person name="Wilczek-Boney K."/>
            <person name="Hale W."/>
            <person name="Jakkamsetti A."/>
            <person name="Pham P."/>
            <person name="Ruth R."/>
            <person name="San Lucas F."/>
            <person name="Warren J."/>
            <person name="Zhang J."/>
            <person name="Zhao Z."/>
            <person name="Zhou C."/>
            <person name="Zhu D."/>
            <person name="Lee S."/>
            <person name="Bess C."/>
            <person name="Blankenburg K."/>
            <person name="Forbes L."/>
            <person name="Fu Q."/>
            <person name="Gubbala S."/>
            <person name="Hirani K."/>
            <person name="Jayaseelan J.C."/>
            <person name="Lara F."/>
            <person name="Munidasa M."/>
            <person name="Palculict T."/>
            <person name="Patil S."/>
            <person name="Pu L.-L."/>
            <person name="Saada N."/>
            <person name="Tang L."/>
            <person name="Weissenberger G."/>
            <person name="Zhu Y."/>
            <person name="Hemphill L."/>
            <person name="Shang Y."/>
            <person name="Youmans B."/>
            <person name="Ayvaz T."/>
            <person name="Ross M."/>
            <person name="Santibanez J."/>
            <person name="Aqrawi P."/>
            <person name="Gross S."/>
            <person name="Joshi V."/>
            <person name="Fowler G."/>
            <person name="Nazareth L."/>
            <person name="Reid J."/>
            <person name="Worley K."/>
            <person name="Petrosino J."/>
            <person name="Highlander S."/>
            <person name="Gibbs R."/>
        </authorList>
    </citation>
    <scope>NUCLEOTIDE SEQUENCE [LARGE SCALE GENOMIC DNA]</scope>
    <source>
        <strain evidence="13 14">ATCC BAA-1640</strain>
    </source>
</reference>
<dbReference type="SFLD" id="SFLDG01063">
    <property type="entry name" value="activating_enzymes__group_1"/>
    <property type="match status" value="1"/>
</dbReference>
<evidence type="ECO:0000256" key="5">
    <source>
        <dbReference type="ARBA" id="ARBA00022485"/>
    </source>
</evidence>
<comment type="cofactor">
    <cofactor evidence="1">
        <name>[4Fe-4S] cluster</name>
        <dbReference type="ChEBI" id="CHEBI:49883"/>
    </cofactor>
</comment>
<evidence type="ECO:0000256" key="9">
    <source>
        <dbReference type="ARBA" id="ARBA00023004"/>
    </source>
</evidence>
<dbReference type="Proteomes" id="UP000003280">
    <property type="component" value="Unassembled WGS sequence"/>
</dbReference>
<comment type="catalytic activity">
    <reaction evidence="11">
        <text>glycyl-[protein] + reduced [flavodoxin] + S-adenosyl-L-methionine = glycin-2-yl radical-[protein] + semiquinone [flavodoxin] + 5'-deoxyadenosine + L-methionine + H(+)</text>
        <dbReference type="Rhea" id="RHEA:61976"/>
        <dbReference type="Rhea" id="RHEA-COMP:10622"/>
        <dbReference type="Rhea" id="RHEA-COMP:14480"/>
        <dbReference type="Rhea" id="RHEA-COMP:15993"/>
        <dbReference type="Rhea" id="RHEA-COMP:15994"/>
        <dbReference type="ChEBI" id="CHEBI:15378"/>
        <dbReference type="ChEBI" id="CHEBI:17319"/>
        <dbReference type="ChEBI" id="CHEBI:29947"/>
        <dbReference type="ChEBI" id="CHEBI:32722"/>
        <dbReference type="ChEBI" id="CHEBI:57618"/>
        <dbReference type="ChEBI" id="CHEBI:57844"/>
        <dbReference type="ChEBI" id="CHEBI:59789"/>
        <dbReference type="ChEBI" id="CHEBI:140311"/>
    </reaction>
</comment>
<keyword evidence="14" id="KW-1185">Reference proteome</keyword>
<dbReference type="RefSeq" id="WP_008901638.1">
    <property type="nucleotide sequence ID" value="NZ_GL397071.1"/>
</dbReference>
<dbReference type="InterPro" id="IPR012837">
    <property type="entry name" value="NrdG"/>
</dbReference>
<dbReference type="EMBL" id="AEEH01000032">
    <property type="protein sequence ID" value="EFM25552.1"/>
    <property type="molecule type" value="Genomic_DNA"/>
</dbReference>
<dbReference type="GO" id="GO:0051539">
    <property type="term" value="F:4 iron, 4 sulfur cluster binding"/>
    <property type="evidence" value="ECO:0007669"/>
    <property type="project" value="UniProtKB-KW"/>
</dbReference>
<dbReference type="PANTHER" id="PTHR30352">
    <property type="entry name" value="PYRUVATE FORMATE-LYASE-ACTIVATING ENZYME"/>
    <property type="match status" value="1"/>
</dbReference>
<evidence type="ECO:0000256" key="2">
    <source>
        <dbReference type="ARBA" id="ARBA00003852"/>
    </source>
</evidence>
<comment type="similarity">
    <text evidence="3 12">Belongs to the organic radical-activating enzymes family.</text>
</comment>
<dbReference type="Gene3D" id="3.20.20.70">
    <property type="entry name" value="Aldolase class I"/>
    <property type="match status" value="1"/>
</dbReference>
<dbReference type="InterPro" id="IPR007197">
    <property type="entry name" value="rSAM"/>
</dbReference>
<keyword evidence="10" id="KW-0411">Iron-sulfur</keyword>
<dbReference type="OrthoDB" id="9782387at2"/>
<comment type="caution">
    <text evidence="13">The sequence shown here is derived from an EMBL/GenBank/DDBJ whole genome shotgun (WGS) entry which is preliminary data.</text>
</comment>
<dbReference type="AlphaFoldDB" id="E0NKY4"/>
<name>E0NKY4_9FIRM</name>
<dbReference type="CDD" id="cd01335">
    <property type="entry name" value="Radical_SAM"/>
    <property type="match status" value="1"/>
</dbReference>
<keyword evidence="5" id="KW-0004">4Fe-4S</keyword>
<evidence type="ECO:0000256" key="4">
    <source>
        <dbReference type="ARBA" id="ARBA00014281"/>
    </source>
</evidence>
<evidence type="ECO:0000256" key="8">
    <source>
        <dbReference type="ARBA" id="ARBA00023002"/>
    </source>
</evidence>
<dbReference type="PROSITE" id="PS01087">
    <property type="entry name" value="RADICAL_ACTIVATING"/>
    <property type="match status" value="1"/>
</dbReference>
<sequence length="165" mass="19217">MNYGQIRKYDVANGEGIRTSIFVTGCNHHCKGCFNEEYQDFDFGEKWTDKETREVIEDLKLQEVSGLTLIGGEPMEHPHELKEIVKKIKREVDKSIWVYSGFTYEKILEDEEKLALLKECDILVDGLFIEKELDLSLRFRGSRNQRVIDIQKSLANGEVTIWDKL</sequence>
<evidence type="ECO:0000256" key="10">
    <source>
        <dbReference type="ARBA" id="ARBA00023014"/>
    </source>
</evidence>
<dbReference type="SFLD" id="SFLDG01066">
    <property type="entry name" value="organic_radical-activating_enz"/>
    <property type="match status" value="1"/>
</dbReference>
<dbReference type="SFLD" id="SFLDF00299">
    <property type="entry name" value="anaerobic_ribonucleoside-triph"/>
    <property type="match status" value="1"/>
</dbReference>
<evidence type="ECO:0000256" key="1">
    <source>
        <dbReference type="ARBA" id="ARBA00001966"/>
    </source>
</evidence>
<comment type="function">
    <text evidence="2 12">Activation of anaerobic ribonucleoside-triphosphate reductase under anaerobic conditions by generation of an organic free radical, using S-adenosylmethionine and reduced flavodoxin as cosubstrates to produce 5'-deoxy-adenosine.</text>
</comment>
<dbReference type="STRING" id="862517.HMPREF9225_0823"/>
<dbReference type="PANTHER" id="PTHR30352:SF2">
    <property type="entry name" value="ANAEROBIC RIBONUCLEOSIDE-TRIPHOSPHATE REDUCTASE-ACTIVATING PROTEIN"/>
    <property type="match status" value="1"/>
</dbReference>
<dbReference type="GO" id="GO:0043365">
    <property type="term" value="F:[formate-C-acetyltransferase]-activating enzyme activity"/>
    <property type="evidence" value="ECO:0007669"/>
    <property type="project" value="InterPro"/>
</dbReference>
<evidence type="ECO:0000256" key="3">
    <source>
        <dbReference type="ARBA" id="ARBA00009777"/>
    </source>
</evidence>
<gene>
    <name evidence="13" type="primary">nrdG</name>
    <name evidence="13" type="ORF">HMPREF9225_0823</name>
</gene>
<dbReference type="InterPro" id="IPR034457">
    <property type="entry name" value="Organic_radical-activating"/>
</dbReference>
<keyword evidence="8 12" id="KW-0560">Oxidoreductase</keyword>
<dbReference type="EC" id="1.97.1.-" evidence="12"/>
<keyword evidence="9" id="KW-0408">Iron</keyword>
<dbReference type="HOGENOM" id="CLU_089926_2_1_9"/>
<dbReference type="NCBIfam" id="TIGR02491">
    <property type="entry name" value="NrdG"/>
    <property type="match status" value="1"/>
</dbReference>
<evidence type="ECO:0000313" key="14">
    <source>
        <dbReference type="Proteomes" id="UP000003280"/>
    </source>
</evidence>
<keyword evidence="7" id="KW-0479">Metal-binding</keyword>
<dbReference type="Pfam" id="PF13353">
    <property type="entry name" value="Fer4_12"/>
    <property type="match status" value="1"/>
</dbReference>
<dbReference type="PIRSF" id="PIRSF000368">
    <property type="entry name" value="NrdG"/>
    <property type="match status" value="1"/>
</dbReference>
<dbReference type="InterPro" id="IPR013785">
    <property type="entry name" value="Aldolase_TIM"/>
</dbReference>
<dbReference type="SUPFAM" id="SSF102114">
    <property type="entry name" value="Radical SAM enzymes"/>
    <property type="match status" value="1"/>
</dbReference>
<dbReference type="eggNOG" id="COG0602">
    <property type="taxonomic scope" value="Bacteria"/>
</dbReference>
<dbReference type="GO" id="GO:0046872">
    <property type="term" value="F:metal ion binding"/>
    <property type="evidence" value="ECO:0007669"/>
    <property type="project" value="UniProtKB-KW"/>
</dbReference>
<evidence type="ECO:0000256" key="7">
    <source>
        <dbReference type="ARBA" id="ARBA00022723"/>
    </source>
</evidence>
<protein>
    <recommendedName>
        <fullName evidence="4 12">Anaerobic ribonucleoside-triphosphate reductase-activating protein</fullName>
        <ecNumber evidence="12">1.97.1.-</ecNumber>
    </recommendedName>
</protein>
<dbReference type="GO" id="GO:0004748">
    <property type="term" value="F:ribonucleoside-diphosphate reductase activity, thioredoxin disulfide as acceptor"/>
    <property type="evidence" value="ECO:0007669"/>
    <property type="project" value="TreeGrafter"/>
</dbReference>
<evidence type="ECO:0000313" key="13">
    <source>
        <dbReference type="EMBL" id="EFM25552.1"/>
    </source>
</evidence>
<evidence type="ECO:0000256" key="6">
    <source>
        <dbReference type="ARBA" id="ARBA00022691"/>
    </source>
</evidence>
<accession>E0NKY4</accession>
<evidence type="ECO:0000256" key="12">
    <source>
        <dbReference type="PIRNR" id="PIRNR000368"/>
    </source>
</evidence>
<proteinExistence type="inferred from homology"/>
<evidence type="ECO:0000256" key="11">
    <source>
        <dbReference type="ARBA" id="ARBA00047365"/>
    </source>
</evidence>
<dbReference type="InterPro" id="IPR001989">
    <property type="entry name" value="Radical_activat_CS"/>
</dbReference>